<evidence type="ECO:0000313" key="1">
    <source>
        <dbReference type="EMBL" id="GAG77263.1"/>
    </source>
</evidence>
<dbReference type="AlphaFoldDB" id="X1AYT9"/>
<sequence>MDAKHPQVCFIAFLMLCFLILEPGSFCLEIPGESGSDKPPYLREAADLEEGPIEEGPIEAPAEPSPLSLYLQTLARDIETTDYYELLAWCQRLGLDDSGDRSQLQARLYRYYQVSPEEEAERKPGKRIIIRSARQTEYFTIEEIDEDYLRLQGDVVIEFIDEEEDVVHRIRAQRIIVNQTQNILTASVMLWVLRL</sequence>
<gene>
    <name evidence="1" type="ORF">S01H4_25480</name>
</gene>
<accession>X1AYT9</accession>
<reference evidence="1" key="1">
    <citation type="journal article" date="2014" name="Front. Microbiol.">
        <title>High frequency of phylogenetically diverse reductive dehalogenase-homologous genes in deep subseafloor sedimentary metagenomes.</title>
        <authorList>
            <person name="Kawai M."/>
            <person name="Futagami T."/>
            <person name="Toyoda A."/>
            <person name="Takaki Y."/>
            <person name="Nishi S."/>
            <person name="Hori S."/>
            <person name="Arai W."/>
            <person name="Tsubouchi T."/>
            <person name="Morono Y."/>
            <person name="Uchiyama I."/>
            <person name="Ito T."/>
            <person name="Fujiyama A."/>
            <person name="Inagaki F."/>
            <person name="Takami H."/>
        </authorList>
    </citation>
    <scope>NUCLEOTIDE SEQUENCE</scope>
    <source>
        <strain evidence="1">Expedition CK06-06</strain>
    </source>
</reference>
<evidence type="ECO:0008006" key="2">
    <source>
        <dbReference type="Google" id="ProtNLM"/>
    </source>
</evidence>
<protein>
    <recommendedName>
        <fullName evidence="2">SAP domain-containing protein</fullName>
    </recommendedName>
</protein>
<organism evidence="1">
    <name type="scientific">marine sediment metagenome</name>
    <dbReference type="NCBI Taxonomy" id="412755"/>
    <lineage>
        <taxon>unclassified sequences</taxon>
        <taxon>metagenomes</taxon>
        <taxon>ecological metagenomes</taxon>
    </lineage>
</organism>
<dbReference type="EMBL" id="BART01012130">
    <property type="protein sequence ID" value="GAG77263.1"/>
    <property type="molecule type" value="Genomic_DNA"/>
</dbReference>
<comment type="caution">
    <text evidence="1">The sequence shown here is derived from an EMBL/GenBank/DDBJ whole genome shotgun (WGS) entry which is preliminary data.</text>
</comment>
<name>X1AYT9_9ZZZZ</name>
<proteinExistence type="predicted"/>